<dbReference type="EMBL" id="CP110343">
    <property type="protein sequence ID" value="WPX97902.1"/>
    <property type="molecule type" value="Genomic_DNA"/>
</dbReference>
<dbReference type="InterPro" id="IPR005807">
    <property type="entry name" value="SecE_bac"/>
</dbReference>
<gene>
    <name evidence="9" type="ORF">Fokcrypt_00426</name>
</gene>
<proteinExistence type="predicted"/>
<dbReference type="Pfam" id="PF00584">
    <property type="entry name" value="SecE"/>
    <property type="match status" value="1"/>
</dbReference>
<organism evidence="9 10">
    <name type="scientific">Candidatus Fokinia crypta</name>
    <dbReference type="NCBI Taxonomy" id="1920990"/>
    <lineage>
        <taxon>Bacteria</taxon>
        <taxon>Pseudomonadati</taxon>
        <taxon>Pseudomonadota</taxon>
        <taxon>Alphaproteobacteria</taxon>
        <taxon>Rickettsiales</taxon>
        <taxon>Candidatus Midichloriaceae</taxon>
        <taxon>Candidatus Fokinia</taxon>
    </lineage>
</organism>
<evidence type="ECO:0000256" key="2">
    <source>
        <dbReference type="ARBA" id="ARBA00022448"/>
    </source>
</evidence>
<evidence type="ECO:0000256" key="7">
    <source>
        <dbReference type="ARBA" id="ARBA00023136"/>
    </source>
</evidence>
<evidence type="ECO:0000313" key="10">
    <source>
        <dbReference type="Proteomes" id="UP001325140"/>
    </source>
</evidence>
<keyword evidence="5 8" id="KW-1133">Transmembrane helix</keyword>
<dbReference type="RefSeq" id="WP_410519721.1">
    <property type="nucleotide sequence ID" value="NZ_CP110343.1"/>
</dbReference>
<dbReference type="Proteomes" id="UP001325140">
    <property type="component" value="Chromosome"/>
</dbReference>
<evidence type="ECO:0000256" key="8">
    <source>
        <dbReference type="SAM" id="Phobius"/>
    </source>
</evidence>
<evidence type="ECO:0000256" key="3">
    <source>
        <dbReference type="ARBA" id="ARBA00022692"/>
    </source>
</evidence>
<accession>A0ABZ0UPT7</accession>
<keyword evidence="4" id="KW-0653">Protein transport</keyword>
<keyword evidence="2" id="KW-0813">Transport</keyword>
<dbReference type="Gene3D" id="1.20.5.1030">
    <property type="entry name" value="Preprotein translocase secy subunit"/>
    <property type="match status" value="1"/>
</dbReference>
<evidence type="ECO:0000256" key="5">
    <source>
        <dbReference type="ARBA" id="ARBA00022989"/>
    </source>
</evidence>
<dbReference type="InterPro" id="IPR038379">
    <property type="entry name" value="SecE_sf"/>
</dbReference>
<name>A0ABZ0UPT7_9RICK</name>
<evidence type="ECO:0000256" key="6">
    <source>
        <dbReference type="ARBA" id="ARBA00023010"/>
    </source>
</evidence>
<keyword evidence="7 8" id="KW-0472">Membrane</keyword>
<dbReference type="InterPro" id="IPR001901">
    <property type="entry name" value="Translocase_SecE/Sec61-g"/>
</dbReference>
<evidence type="ECO:0000256" key="4">
    <source>
        <dbReference type="ARBA" id="ARBA00022927"/>
    </source>
</evidence>
<dbReference type="NCBIfam" id="TIGR00964">
    <property type="entry name" value="secE_bact"/>
    <property type="match status" value="1"/>
</dbReference>
<reference evidence="9" key="1">
    <citation type="submission" date="2022-10" db="EMBL/GenBank/DDBJ databases">
        <title>Host association and intracellularity evolved multiple times independently in the Rickettsiales.</title>
        <authorList>
            <person name="Castelli M."/>
            <person name="Nardi T."/>
            <person name="Gammuto L."/>
            <person name="Bellinzona G."/>
            <person name="Sabaneyeva E."/>
            <person name="Potekhin A."/>
            <person name="Serra V."/>
            <person name="Petroni G."/>
            <person name="Sassera D."/>
        </authorList>
    </citation>
    <scope>NUCLEOTIDE SEQUENCE [LARGE SCALE GENOMIC DNA]</scope>
    <source>
        <strain evidence="9">US_Bl 11III1</strain>
    </source>
</reference>
<comment type="subcellular location">
    <subcellularLocation>
        <location evidence="1">Membrane</location>
    </subcellularLocation>
</comment>
<evidence type="ECO:0000313" key="9">
    <source>
        <dbReference type="EMBL" id="WPX97902.1"/>
    </source>
</evidence>
<protein>
    <submittedName>
        <fullName evidence="9">Preprotein translocase subunit SecE</fullName>
    </submittedName>
</protein>
<keyword evidence="6" id="KW-0811">Translocation</keyword>
<evidence type="ECO:0000256" key="1">
    <source>
        <dbReference type="ARBA" id="ARBA00004370"/>
    </source>
</evidence>
<keyword evidence="10" id="KW-1185">Reference proteome</keyword>
<keyword evidence="3 8" id="KW-0812">Transmembrane</keyword>
<sequence>MISQIQKFFREVNNERFKVNWPSPKDSFFALLGIFAFALMMGLFLLVLDFVSYSAIKAFLNV</sequence>
<feature type="transmembrane region" description="Helical" evidence="8">
    <location>
        <begin position="28"/>
        <end position="51"/>
    </location>
</feature>